<dbReference type="RefSeq" id="WP_093966722.1">
    <property type="nucleotide sequence ID" value="NZ_FXYE01000001.1"/>
</dbReference>
<feature type="transmembrane region" description="Helical" evidence="6">
    <location>
        <begin position="105"/>
        <end position="126"/>
    </location>
</feature>
<sequence>MSSPQKRLGQFEFIAMTAMMFATIAFSIDAMLPALPQISAELTPDDVNRAQLIITSFVLGMGIGTFVSGPLSDTFGRRPIIMLGGAFYILGAGLAWAANSLELLLAARVLQGLGAAGPRVVALAVVRDLYSGREMARLVSFVMMIFTLLPAIAPSLGAVIIAFTGWRGIFVAFVLFSLMSIGWFMVRQPETLPLERRRKLTLRTLYDGAREVFSHRLVVLAILVQTLIFGTLFMVISSIQPIFDISFGKTDSFPLWFGFIAIISGSASFLNAKLVGRLGMRFLIKTTLTVEVIVAAAMLVLITTGLMPTWAAFPAFILWAITLFGMMGLTVGNLNALAMEPLGHIAGMAASVIGAVATVLSVIIAAPVGLAFNGTALPLAVGVFVAVALARGLMEFIPEN</sequence>
<keyword evidence="2" id="KW-0813">Transport</keyword>
<evidence type="ECO:0000313" key="9">
    <source>
        <dbReference type="Proteomes" id="UP000202922"/>
    </source>
</evidence>
<dbReference type="EMBL" id="FXYE01000001">
    <property type="protein sequence ID" value="SMX35072.1"/>
    <property type="molecule type" value="Genomic_DNA"/>
</dbReference>
<evidence type="ECO:0000256" key="2">
    <source>
        <dbReference type="ARBA" id="ARBA00022448"/>
    </source>
</evidence>
<feature type="transmembrane region" description="Helical" evidence="6">
    <location>
        <begin position="80"/>
        <end position="99"/>
    </location>
</feature>
<accession>A0A238JYZ7</accession>
<dbReference type="SUPFAM" id="SSF103473">
    <property type="entry name" value="MFS general substrate transporter"/>
    <property type="match status" value="1"/>
</dbReference>
<feature type="transmembrane region" description="Helical" evidence="6">
    <location>
        <begin position="255"/>
        <end position="276"/>
    </location>
</feature>
<evidence type="ECO:0000256" key="6">
    <source>
        <dbReference type="SAM" id="Phobius"/>
    </source>
</evidence>
<dbReference type="GO" id="GO:0022857">
    <property type="term" value="F:transmembrane transporter activity"/>
    <property type="evidence" value="ECO:0007669"/>
    <property type="project" value="InterPro"/>
</dbReference>
<organism evidence="8 9">
    <name type="scientific">Actibacterium lipolyticum</name>
    <dbReference type="NCBI Taxonomy" id="1524263"/>
    <lineage>
        <taxon>Bacteria</taxon>
        <taxon>Pseudomonadati</taxon>
        <taxon>Pseudomonadota</taxon>
        <taxon>Alphaproteobacteria</taxon>
        <taxon>Rhodobacterales</taxon>
        <taxon>Roseobacteraceae</taxon>
        <taxon>Actibacterium</taxon>
    </lineage>
</organism>
<dbReference type="InterPro" id="IPR020846">
    <property type="entry name" value="MFS_dom"/>
</dbReference>
<dbReference type="CDD" id="cd17320">
    <property type="entry name" value="MFS_MdfA_MDR_like"/>
    <property type="match status" value="1"/>
</dbReference>
<dbReference type="PROSITE" id="PS50850">
    <property type="entry name" value="MFS"/>
    <property type="match status" value="1"/>
</dbReference>
<evidence type="ECO:0000259" key="7">
    <source>
        <dbReference type="PROSITE" id="PS50850"/>
    </source>
</evidence>
<dbReference type="GO" id="GO:0005886">
    <property type="term" value="C:plasma membrane"/>
    <property type="evidence" value="ECO:0007669"/>
    <property type="project" value="TreeGrafter"/>
</dbReference>
<feature type="transmembrane region" description="Helical" evidence="6">
    <location>
        <begin position="316"/>
        <end position="338"/>
    </location>
</feature>
<feature type="domain" description="Major facilitator superfamily (MFS) profile" evidence="7">
    <location>
        <begin position="13"/>
        <end position="400"/>
    </location>
</feature>
<dbReference type="PANTHER" id="PTHR23502">
    <property type="entry name" value="MAJOR FACILITATOR SUPERFAMILY"/>
    <property type="match status" value="1"/>
</dbReference>
<name>A0A238JYZ7_9RHOB</name>
<keyword evidence="3 6" id="KW-0812">Transmembrane</keyword>
<feature type="transmembrane region" description="Helical" evidence="6">
    <location>
        <begin position="345"/>
        <end position="370"/>
    </location>
</feature>
<proteinExistence type="predicted"/>
<feature type="transmembrane region" description="Helical" evidence="6">
    <location>
        <begin position="288"/>
        <end position="310"/>
    </location>
</feature>
<evidence type="ECO:0000256" key="3">
    <source>
        <dbReference type="ARBA" id="ARBA00022692"/>
    </source>
</evidence>
<comment type="subcellular location">
    <subcellularLocation>
        <location evidence="1">Membrane</location>
        <topology evidence="1">Multi-pass membrane protein</topology>
    </subcellularLocation>
</comment>
<feature type="transmembrane region" description="Helical" evidence="6">
    <location>
        <begin position="217"/>
        <end position="243"/>
    </location>
</feature>
<dbReference type="InterPro" id="IPR036259">
    <property type="entry name" value="MFS_trans_sf"/>
</dbReference>
<feature type="transmembrane region" description="Helical" evidence="6">
    <location>
        <begin position="52"/>
        <end position="71"/>
    </location>
</feature>
<protein>
    <submittedName>
        <fullName evidence="8">Bicyclomycin resistance protein</fullName>
    </submittedName>
</protein>
<evidence type="ECO:0000256" key="4">
    <source>
        <dbReference type="ARBA" id="ARBA00022989"/>
    </source>
</evidence>
<feature type="transmembrane region" description="Helical" evidence="6">
    <location>
        <begin position="138"/>
        <end position="163"/>
    </location>
</feature>
<keyword evidence="9" id="KW-1185">Reference proteome</keyword>
<keyword evidence="5 6" id="KW-0472">Membrane</keyword>
<evidence type="ECO:0000256" key="1">
    <source>
        <dbReference type="ARBA" id="ARBA00004141"/>
    </source>
</evidence>
<evidence type="ECO:0000256" key="5">
    <source>
        <dbReference type="ARBA" id="ARBA00023136"/>
    </source>
</evidence>
<feature type="transmembrane region" description="Helical" evidence="6">
    <location>
        <begin position="12"/>
        <end position="32"/>
    </location>
</feature>
<dbReference type="Pfam" id="PF07690">
    <property type="entry name" value="MFS_1"/>
    <property type="match status" value="1"/>
</dbReference>
<keyword evidence="4 6" id="KW-1133">Transmembrane helix</keyword>
<dbReference type="PANTHER" id="PTHR23502:SF132">
    <property type="entry name" value="POLYAMINE TRANSPORTER 2-RELATED"/>
    <property type="match status" value="1"/>
</dbReference>
<dbReference type="Gene3D" id="1.20.1720.10">
    <property type="entry name" value="Multidrug resistance protein D"/>
    <property type="match status" value="1"/>
</dbReference>
<dbReference type="InterPro" id="IPR011701">
    <property type="entry name" value="MFS"/>
</dbReference>
<reference evidence="9" key="1">
    <citation type="submission" date="2017-05" db="EMBL/GenBank/DDBJ databases">
        <authorList>
            <person name="Rodrigo-Torres L."/>
            <person name="Arahal R. D."/>
            <person name="Lucena T."/>
        </authorList>
    </citation>
    <scope>NUCLEOTIDE SEQUENCE [LARGE SCALE GENOMIC DNA]</scope>
    <source>
        <strain evidence="9">CECT 8621</strain>
    </source>
</reference>
<feature type="transmembrane region" description="Helical" evidence="6">
    <location>
        <begin position="169"/>
        <end position="186"/>
    </location>
</feature>
<dbReference type="Proteomes" id="UP000202922">
    <property type="component" value="Unassembled WGS sequence"/>
</dbReference>
<gene>
    <name evidence="8" type="primary">bcr_3</name>
    <name evidence="8" type="ORF">COL8621_01635</name>
</gene>
<evidence type="ECO:0000313" key="8">
    <source>
        <dbReference type="EMBL" id="SMX35072.1"/>
    </source>
</evidence>
<feature type="transmembrane region" description="Helical" evidence="6">
    <location>
        <begin position="376"/>
        <end position="394"/>
    </location>
</feature>
<dbReference type="AlphaFoldDB" id="A0A238JYZ7"/>
<dbReference type="OrthoDB" id="9800416at2"/>